<dbReference type="PANTHER" id="PTHR34701:SF1">
    <property type="entry name" value="TRANSCRIPTIONAL REGULATOR MRAZ"/>
    <property type="match status" value="1"/>
</dbReference>
<keyword evidence="6 7" id="KW-0804">Transcription</keyword>
<evidence type="ECO:0000256" key="1">
    <source>
        <dbReference type="ARBA" id="ARBA00013860"/>
    </source>
</evidence>
<proteinExistence type="inferred from homology"/>
<dbReference type="STRING" id="1849491.BVH56_05340"/>
<dbReference type="GO" id="GO:0009295">
    <property type="term" value="C:nucleoid"/>
    <property type="evidence" value="ECO:0007669"/>
    <property type="project" value="UniProtKB-SubCell"/>
</dbReference>
<dbReference type="CDD" id="cd16320">
    <property type="entry name" value="MraZ_N"/>
    <property type="match status" value="1"/>
</dbReference>
<dbReference type="Proteomes" id="UP000277108">
    <property type="component" value="Unassembled WGS sequence"/>
</dbReference>
<dbReference type="InterPro" id="IPR035644">
    <property type="entry name" value="MraZ_C"/>
</dbReference>
<dbReference type="CDD" id="cd16321">
    <property type="entry name" value="MraZ_C"/>
    <property type="match status" value="1"/>
</dbReference>
<dbReference type="InterPro" id="IPR007159">
    <property type="entry name" value="SpoVT-AbrB_dom"/>
</dbReference>
<dbReference type="RefSeq" id="WP_077140459.1">
    <property type="nucleotide sequence ID" value="NZ_CBCSGK010000001.1"/>
</dbReference>
<comment type="caution">
    <text evidence="8">The sequence shown here is derived from an EMBL/GenBank/DDBJ whole genome shotgun (WGS) entry which is preliminary data.</text>
</comment>
<dbReference type="EMBL" id="RKRK01000002">
    <property type="protein sequence ID" value="RPF57786.1"/>
    <property type="molecule type" value="Genomic_DNA"/>
</dbReference>
<dbReference type="FunFam" id="3.40.1550.20:FF:000002">
    <property type="entry name" value="Transcriptional regulator MraZ"/>
    <property type="match status" value="1"/>
</dbReference>
<dbReference type="Pfam" id="PF02381">
    <property type="entry name" value="MraZ"/>
    <property type="match status" value="2"/>
</dbReference>
<dbReference type="InterPro" id="IPR003444">
    <property type="entry name" value="MraZ"/>
</dbReference>
<evidence type="ECO:0000256" key="4">
    <source>
        <dbReference type="ARBA" id="ARBA00023015"/>
    </source>
</evidence>
<accession>A0A3N5BIX3</accession>
<dbReference type="SUPFAM" id="SSF89447">
    <property type="entry name" value="AbrB/MazE/MraZ-like"/>
    <property type="match status" value="1"/>
</dbReference>
<sequence length="143" mass="16849">MFMGEFQHQLDTKGRMIVPAKFRDDLKSKFVITRGLDKCLFGYSMEEWHDIEMKLKNLPMTKKDARAFMRLFFSGATEVEIDKQGRINIPQNLREYASLTKECTVIGVSNRIEVWDRSVWNSFYDDTEDNFESLAEDLIDFDL</sequence>
<gene>
    <name evidence="7" type="primary">mraZ</name>
    <name evidence="8" type="ORF">EDD62_0421</name>
</gene>
<keyword evidence="9" id="KW-1185">Reference proteome</keyword>
<dbReference type="InterPro" id="IPR037914">
    <property type="entry name" value="SpoVT-AbrB_sf"/>
</dbReference>
<keyword evidence="2 7" id="KW-0963">Cytoplasm</keyword>
<name>A0A1Q1G1Z8_9BACL</name>
<dbReference type="GO" id="GO:0005737">
    <property type="term" value="C:cytoplasm"/>
    <property type="evidence" value="ECO:0007669"/>
    <property type="project" value="UniProtKB-UniRule"/>
</dbReference>
<dbReference type="PANTHER" id="PTHR34701">
    <property type="entry name" value="TRANSCRIPTIONAL REGULATOR MRAZ"/>
    <property type="match status" value="1"/>
</dbReference>
<evidence type="ECO:0000256" key="5">
    <source>
        <dbReference type="ARBA" id="ARBA00023125"/>
    </source>
</evidence>
<organism evidence="8 9">
    <name type="scientific">Abyssicoccus albus</name>
    <dbReference type="NCBI Taxonomy" id="1817405"/>
    <lineage>
        <taxon>Bacteria</taxon>
        <taxon>Bacillati</taxon>
        <taxon>Bacillota</taxon>
        <taxon>Bacilli</taxon>
        <taxon>Bacillales</taxon>
        <taxon>Abyssicoccaceae</taxon>
    </lineage>
</organism>
<evidence type="ECO:0000313" key="9">
    <source>
        <dbReference type="Proteomes" id="UP000277108"/>
    </source>
</evidence>
<dbReference type="InterPro" id="IPR020603">
    <property type="entry name" value="MraZ_dom"/>
</dbReference>
<dbReference type="InterPro" id="IPR035642">
    <property type="entry name" value="MraZ_N"/>
</dbReference>
<evidence type="ECO:0000256" key="2">
    <source>
        <dbReference type="ARBA" id="ARBA00022490"/>
    </source>
</evidence>
<keyword evidence="4 7" id="KW-0805">Transcription regulation</keyword>
<dbReference type="GO" id="GO:0003700">
    <property type="term" value="F:DNA-binding transcription factor activity"/>
    <property type="evidence" value="ECO:0007669"/>
    <property type="project" value="UniProtKB-UniRule"/>
</dbReference>
<dbReference type="AlphaFoldDB" id="A0A1Q1G1Z8"/>
<evidence type="ECO:0000256" key="7">
    <source>
        <dbReference type="HAMAP-Rule" id="MF_01008"/>
    </source>
</evidence>
<dbReference type="HAMAP" id="MF_01008">
    <property type="entry name" value="MraZ"/>
    <property type="match status" value="1"/>
</dbReference>
<reference evidence="8 9" key="1">
    <citation type="submission" date="2018-11" db="EMBL/GenBank/DDBJ databases">
        <title>Genomic Encyclopedia of Type Strains, Phase IV (KMG-IV): sequencing the most valuable type-strain genomes for metagenomic binning, comparative biology and taxonomic classification.</title>
        <authorList>
            <person name="Goeker M."/>
        </authorList>
    </citation>
    <scope>NUCLEOTIDE SEQUENCE [LARGE SCALE GENOMIC DNA]</scope>
    <source>
        <strain evidence="8 9">DSM 29158</strain>
    </source>
</reference>
<comment type="similarity">
    <text evidence="7">Belongs to the MraZ family.</text>
</comment>
<dbReference type="Gene3D" id="3.40.1550.20">
    <property type="entry name" value="Transcriptional regulator MraZ domain"/>
    <property type="match status" value="1"/>
</dbReference>
<dbReference type="GO" id="GO:0000976">
    <property type="term" value="F:transcription cis-regulatory region binding"/>
    <property type="evidence" value="ECO:0007669"/>
    <property type="project" value="TreeGrafter"/>
</dbReference>
<dbReference type="GO" id="GO:2000143">
    <property type="term" value="P:negative regulation of DNA-templated transcription initiation"/>
    <property type="evidence" value="ECO:0007669"/>
    <property type="project" value="TreeGrafter"/>
</dbReference>
<evidence type="ECO:0000256" key="3">
    <source>
        <dbReference type="ARBA" id="ARBA00022737"/>
    </source>
</evidence>
<protein>
    <recommendedName>
        <fullName evidence="1 7">Transcriptional regulator MraZ</fullName>
    </recommendedName>
</protein>
<comment type="subcellular location">
    <subcellularLocation>
        <location evidence="7">Cytoplasm</location>
        <location evidence="7">Nucleoid</location>
    </subcellularLocation>
</comment>
<accession>A0A1Q1G1Z8</accession>
<keyword evidence="3" id="KW-0677">Repeat</keyword>
<dbReference type="InterPro" id="IPR038619">
    <property type="entry name" value="MraZ_sf"/>
</dbReference>
<dbReference type="NCBIfam" id="TIGR00242">
    <property type="entry name" value="division/cell wall cluster transcriptional repressor MraZ"/>
    <property type="match status" value="1"/>
</dbReference>
<comment type="subunit">
    <text evidence="7">Forms oligomers.</text>
</comment>
<dbReference type="PROSITE" id="PS51740">
    <property type="entry name" value="SPOVT_ABRB"/>
    <property type="match status" value="2"/>
</dbReference>
<dbReference type="OrthoDB" id="9807753at2"/>
<keyword evidence="5 7" id="KW-0238">DNA-binding</keyword>
<evidence type="ECO:0000313" key="8">
    <source>
        <dbReference type="EMBL" id="RPF57786.1"/>
    </source>
</evidence>
<evidence type="ECO:0000256" key="6">
    <source>
        <dbReference type="ARBA" id="ARBA00023163"/>
    </source>
</evidence>